<evidence type="ECO:0000313" key="1">
    <source>
        <dbReference type="EMBL" id="KAG0432129.1"/>
    </source>
</evidence>
<accession>A0AC60QEB1</accession>
<dbReference type="Proteomes" id="UP000805193">
    <property type="component" value="Unassembled WGS sequence"/>
</dbReference>
<sequence length="812" mass="90920">MFASFPDHLPRFDTKPESRRSGETPLCEDVADNSPGGAQPTLPGGADLSGKDPLEGCSKATENLYQPEKDRESLSTGAELEVHPDSGSTHAEQLHSSQPSLFCELLAAIGKEREFEEWSVDISDEHIVFYKTSLNKDIFRIEIALIVNTNFNVSVNARGRVVPPQSYLASDHPNFNSAEEVKSLLGYLNGRHICSGYAAQDFPNVVTSKTAVKYEEVWHRTDCTVLADKKICPSCMRLGKLLHQRNKEKTEAQGREPRPKERVLRKKLQQAASRREALKKELKNLRRQLGTLSKCKVDDAVQKLPAAQQMAFRTALKAVTAKSAKGMRYETDWLMSCMLLRISSPRAYNLVTQMNLLPLPSVSRLQKMLKDAPCQFGFNRLSLASIAAQLDNKKPLECYGTLLLDEMKVRKALVFNKSTYKLDGLVDYGEEGTTSQEEPADHALVLMFVPLYFDWVQPIASFASKGAAPGHILAKLVLNAIIELHKHNAFVLAVIINDFIDLLNLTERNHITNNGIMFASAVTMQSLRVTLLSVRDIIQELLTEGAIYVLTAKLNQDPLERFFGMVRSFGGDEDHPTVITFSYIYRLLSLYTPIKTALRGNIDGEPSTVLATMEEAMRLKKKDKQSSQDRLELLISGKLSRALTNTEPKSLTFDHDYTAPNAHDCIMFYISGYIVYKFSKRGVCKLCLRDIEAPSDVAAGRTAYLTALRSFKEGSLKQPSLKMFTAFQVVEETVAAVLDGTNICGDIFWLVLDALEETAVPRLGCSVHADQFTCQLLRYYICLRMHFFSRDTSKRLSQSEEVANARKKARVM</sequence>
<comment type="caution">
    <text evidence="1">The sequence shown here is derived from an EMBL/GenBank/DDBJ whole genome shotgun (WGS) entry which is preliminary data.</text>
</comment>
<keyword evidence="2" id="KW-1185">Reference proteome</keyword>
<proteinExistence type="predicted"/>
<organism evidence="1 2">
    <name type="scientific">Ixodes persulcatus</name>
    <name type="common">Taiga tick</name>
    <dbReference type="NCBI Taxonomy" id="34615"/>
    <lineage>
        <taxon>Eukaryota</taxon>
        <taxon>Metazoa</taxon>
        <taxon>Ecdysozoa</taxon>
        <taxon>Arthropoda</taxon>
        <taxon>Chelicerata</taxon>
        <taxon>Arachnida</taxon>
        <taxon>Acari</taxon>
        <taxon>Parasitiformes</taxon>
        <taxon>Ixodida</taxon>
        <taxon>Ixodoidea</taxon>
        <taxon>Ixodidae</taxon>
        <taxon>Ixodinae</taxon>
        <taxon>Ixodes</taxon>
    </lineage>
</organism>
<gene>
    <name evidence="1" type="ORF">HPB47_021151</name>
</gene>
<reference evidence="1 2" key="1">
    <citation type="journal article" date="2020" name="Cell">
        <title>Large-Scale Comparative Analyses of Tick Genomes Elucidate Their Genetic Diversity and Vector Capacities.</title>
        <authorList>
            <consortium name="Tick Genome and Microbiome Consortium (TIGMIC)"/>
            <person name="Jia N."/>
            <person name="Wang J."/>
            <person name="Shi W."/>
            <person name="Du L."/>
            <person name="Sun Y."/>
            <person name="Zhan W."/>
            <person name="Jiang J.F."/>
            <person name="Wang Q."/>
            <person name="Zhang B."/>
            <person name="Ji P."/>
            <person name="Bell-Sakyi L."/>
            <person name="Cui X.M."/>
            <person name="Yuan T.T."/>
            <person name="Jiang B.G."/>
            <person name="Yang W.F."/>
            <person name="Lam T.T."/>
            <person name="Chang Q.C."/>
            <person name="Ding S.J."/>
            <person name="Wang X.J."/>
            <person name="Zhu J.G."/>
            <person name="Ruan X.D."/>
            <person name="Zhao L."/>
            <person name="Wei J.T."/>
            <person name="Ye R.Z."/>
            <person name="Que T.C."/>
            <person name="Du C.H."/>
            <person name="Zhou Y.H."/>
            <person name="Cheng J.X."/>
            <person name="Dai P.F."/>
            <person name="Guo W.B."/>
            <person name="Han X.H."/>
            <person name="Huang E.J."/>
            <person name="Li L.F."/>
            <person name="Wei W."/>
            <person name="Gao Y.C."/>
            <person name="Liu J.Z."/>
            <person name="Shao H.Z."/>
            <person name="Wang X."/>
            <person name="Wang C.C."/>
            <person name="Yang T.C."/>
            <person name="Huo Q.B."/>
            <person name="Li W."/>
            <person name="Chen H.Y."/>
            <person name="Chen S.E."/>
            <person name="Zhou L.G."/>
            <person name="Ni X.B."/>
            <person name="Tian J.H."/>
            <person name="Sheng Y."/>
            <person name="Liu T."/>
            <person name="Pan Y.S."/>
            <person name="Xia L.Y."/>
            <person name="Li J."/>
            <person name="Zhao F."/>
            <person name="Cao W.C."/>
        </authorList>
    </citation>
    <scope>NUCLEOTIDE SEQUENCE [LARGE SCALE GENOMIC DNA]</scope>
    <source>
        <strain evidence="1">Iper-2018</strain>
    </source>
</reference>
<protein>
    <submittedName>
        <fullName evidence="1">Uncharacterized protein</fullName>
    </submittedName>
</protein>
<name>A0AC60QEB1_IXOPE</name>
<dbReference type="EMBL" id="JABSTQ010009176">
    <property type="protein sequence ID" value="KAG0432129.1"/>
    <property type="molecule type" value="Genomic_DNA"/>
</dbReference>
<evidence type="ECO:0000313" key="2">
    <source>
        <dbReference type="Proteomes" id="UP000805193"/>
    </source>
</evidence>